<dbReference type="PRINTS" id="PR00080">
    <property type="entry name" value="SDRFAMILY"/>
</dbReference>
<reference evidence="4 5" key="1">
    <citation type="submission" date="2017-09" db="EMBL/GenBank/DDBJ databases">
        <authorList>
            <person name="Lee N."/>
            <person name="Cho B.-K."/>
        </authorList>
    </citation>
    <scope>NUCLEOTIDE SEQUENCE [LARGE SCALE GENOMIC DNA]</scope>
    <source>
        <strain evidence="4 5">ATCC 12461</strain>
    </source>
</reference>
<protein>
    <submittedName>
        <fullName evidence="4">SDR family oxidoreductase</fullName>
    </submittedName>
</protein>
<dbReference type="AlphaFoldDB" id="A0A5J6HTR9"/>
<comment type="similarity">
    <text evidence="1 2">Belongs to the short-chain dehydrogenases/reductases (SDR) family.</text>
</comment>
<evidence type="ECO:0000313" key="4">
    <source>
        <dbReference type="EMBL" id="QEV21813.1"/>
    </source>
</evidence>
<dbReference type="InterPro" id="IPR002347">
    <property type="entry name" value="SDR_fam"/>
</dbReference>
<dbReference type="Proteomes" id="UP000326553">
    <property type="component" value="Chromosome"/>
</dbReference>
<dbReference type="Gene3D" id="3.40.50.720">
    <property type="entry name" value="NAD(P)-binding Rossmann-like Domain"/>
    <property type="match status" value="1"/>
</dbReference>
<dbReference type="InterPro" id="IPR050259">
    <property type="entry name" value="SDR"/>
</dbReference>
<dbReference type="EMBL" id="CP023695">
    <property type="protein sequence ID" value="QEV21813.1"/>
    <property type="molecule type" value="Genomic_DNA"/>
</dbReference>
<dbReference type="KEGG" id="salw:CP975_33680"/>
<dbReference type="PANTHER" id="PTHR42879">
    <property type="entry name" value="3-OXOACYL-(ACYL-CARRIER-PROTEIN) REDUCTASE"/>
    <property type="match status" value="1"/>
</dbReference>
<evidence type="ECO:0000256" key="2">
    <source>
        <dbReference type="RuleBase" id="RU000363"/>
    </source>
</evidence>
<dbReference type="SUPFAM" id="SSF51735">
    <property type="entry name" value="NAD(P)-binding Rossmann-fold domains"/>
    <property type="match status" value="1"/>
</dbReference>
<accession>A0A5J6HTR9</accession>
<proteinExistence type="inferred from homology"/>
<dbReference type="PRINTS" id="PR00081">
    <property type="entry name" value="GDHRDH"/>
</dbReference>
<dbReference type="InterPro" id="IPR036291">
    <property type="entry name" value="NAD(P)-bd_dom_sf"/>
</dbReference>
<organism evidence="4 5">
    <name type="scientific">Streptomyces alboniger</name>
    <dbReference type="NCBI Taxonomy" id="132473"/>
    <lineage>
        <taxon>Bacteria</taxon>
        <taxon>Bacillati</taxon>
        <taxon>Actinomycetota</taxon>
        <taxon>Actinomycetes</taxon>
        <taxon>Kitasatosporales</taxon>
        <taxon>Streptomycetaceae</taxon>
        <taxon>Streptomyces</taxon>
        <taxon>Streptomyces aurantiacus group</taxon>
    </lineage>
</organism>
<dbReference type="Pfam" id="PF00106">
    <property type="entry name" value="adh_short"/>
    <property type="match status" value="1"/>
</dbReference>
<dbReference type="CDD" id="cd05233">
    <property type="entry name" value="SDR_c"/>
    <property type="match status" value="1"/>
</dbReference>
<dbReference type="PANTHER" id="PTHR42879:SF2">
    <property type="entry name" value="3-OXOACYL-[ACYL-CARRIER-PROTEIN] REDUCTASE FABG"/>
    <property type="match status" value="1"/>
</dbReference>
<keyword evidence="5" id="KW-1185">Reference proteome</keyword>
<name>A0A5J6HTR9_STRAD</name>
<evidence type="ECO:0000256" key="1">
    <source>
        <dbReference type="ARBA" id="ARBA00006484"/>
    </source>
</evidence>
<sequence>MLPDQPRRCRADRHPAARRRRRSLPGRTAEPGPTRAHPSRKEPGCDALRTTPPPRRAGRGPQVTEDRPLKGKVALVAGASSGIGASIARALAAAGASVALVARRKDQLACVERDVAGHEVPAVTLIADLSADGVPKETVTAAERALGPVDILVNNAALARTGPIHDTNPRHWRQAFHLNLDVPFLLARTVLPGMRERGHGWIVNISSEGSLLQADWSAPYSITKRALNALTAQIDLENRHLGVRAIAVLPGWVRTDLAQDPESLGVGVTDLLDPSDIADVVLWAITRPPAVSIGPLIPVRPVSRSAQTLVNWEQYLRTLRHYDASGGHMVDVPGIPE</sequence>
<dbReference type="OrthoDB" id="9781117at2"/>
<feature type="region of interest" description="Disordered" evidence="3">
    <location>
        <begin position="1"/>
        <end position="68"/>
    </location>
</feature>
<gene>
    <name evidence="4" type="ORF">CP975_33680</name>
</gene>
<feature type="compositionally biased region" description="Basic and acidic residues" evidence="3">
    <location>
        <begin position="1"/>
        <end position="15"/>
    </location>
</feature>
<evidence type="ECO:0000256" key="3">
    <source>
        <dbReference type="SAM" id="MobiDB-lite"/>
    </source>
</evidence>
<evidence type="ECO:0000313" key="5">
    <source>
        <dbReference type="Proteomes" id="UP000326553"/>
    </source>
</evidence>